<feature type="chain" id="PRO_5022021170" evidence="1">
    <location>
        <begin position="21"/>
        <end position="307"/>
    </location>
</feature>
<evidence type="ECO:0000313" key="2">
    <source>
        <dbReference type="EMBL" id="TWI91687.1"/>
    </source>
</evidence>
<evidence type="ECO:0000256" key="1">
    <source>
        <dbReference type="SAM" id="SignalP"/>
    </source>
</evidence>
<accession>A0A562TDQ1</accession>
<comment type="caution">
    <text evidence="2">The sequence shown here is derived from an EMBL/GenBank/DDBJ whole genome shotgun (WGS) entry which is preliminary data.</text>
</comment>
<keyword evidence="1" id="KW-0732">Signal</keyword>
<name>A0A562TDQ1_CHIJA</name>
<keyword evidence="2" id="KW-0645">Protease</keyword>
<keyword evidence="3" id="KW-1185">Reference proteome</keyword>
<dbReference type="SUPFAM" id="SSF50630">
    <property type="entry name" value="Acid proteases"/>
    <property type="match status" value="1"/>
</dbReference>
<keyword evidence="2" id="KW-0378">Hydrolase</keyword>
<dbReference type="GO" id="GO:0006508">
    <property type="term" value="P:proteolysis"/>
    <property type="evidence" value="ECO:0007669"/>
    <property type="project" value="UniProtKB-KW"/>
</dbReference>
<dbReference type="EMBL" id="VLLG01000002">
    <property type="protein sequence ID" value="TWI91687.1"/>
    <property type="molecule type" value="Genomic_DNA"/>
</dbReference>
<feature type="signal peptide" evidence="1">
    <location>
        <begin position="1"/>
        <end position="20"/>
    </location>
</feature>
<proteinExistence type="predicted"/>
<dbReference type="InterPro" id="IPR021109">
    <property type="entry name" value="Peptidase_aspartic_dom_sf"/>
</dbReference>
<organism evidence="2 3">
    <name type="scientific">Chitinophaga japonensis</name>
    <name type="common">Flexibacter japonensis</name>
    <dbReference type="NCBI Taxonomy" id="104662"/>
    <lineage>
        <taxon>Bacteria</taxon>
        <taxon>Pseudomonadati</taxon>
        <taxon>Bacteroidota</taxon>
        <taxon>Chitinophagia</taxon>
        <taxon>Chitinophagales</taxon>
        <taxon>Chitinophagaceae</taxon>
        <taxon>Chitinophaga</taxon>
    </lineage>
</organism>
<sequence length="307" mass="34215">MRKYLLLGLLCCSLAAYSQAGRSRTEQRERGVVAVIPFQWYGHHLVIPALVSGSTDTLHFIFDTGAEVTVLHYGLMEKLHIQGRKKAGMSATNDLMLKVSTATLNALYLDQARLPFLKVYLENIPEFRKGTLAIDGFIGVDLLRAFIVKIDYARQQLVLYRPGADIPVTGATQRIPFRLSFHTPVITATIQLPGGQSLSGNYLLTTGGDYGILFNWPYTEKHRLDQQLVTTGTDKVQDLFKELDYINSSIPAMRIGALQLQQVPVSYCKDVNDDSPLMEIAGAAGCEIWKQCPAVIIDYARKTLYLQ</sequence>
<dbReference type="Pfam" id="PF13650">
    <property type="entry name" value="Asp_protease_2"/>
    <property type="match status" value="1"/>
</dbReference>
<dbReference type="Gene3D" id="2.40.70.10">
    <property type="entry name" value="Acid Proteases"/>
    <property type="match status" value="1"/>
</dbReference>
<dbReference type="AlphaFoldDB" id="A0A562TDQ1"/>
<evidence type="ECO:0000313" key="3">
    <source>
        <dbReference type="Proteomes" id="UP000316778"/>
    </source>
</evidence>
<dbReference type="RefSeq" id="WP_145710829.1">
    <property type="nucleotide sequence ID" value="NZ_BAAAFY010000001.1"/>
</dbReference>
<dbReference type="GO" id="GO:0008233">
    <property type="term" value="F:peptidase activity"/>
    <property type="evidence" value="ECO:0007669"/>
    <property type="project" value="UniProtKB-KW"/>
</dbReference>
<reference evidence="2 3" key="1">
    <citation type="journal article" date="2013" name="Stand. Genomic Sci.">
        <title>Genomic Encyclopedia of Type Strains, Phase I: The one thousand microbial genomes (KMG-I) project.</title>
        <authorList>
            <person name="Kyrpides N.C."/>
            <person name="Woyke T."/>
            <person name="Eisen J.A."/>
            <person name="Garrity G."/>
            <person name="Lilburn T.G."/>
            <person name="Beck B.J."/>
            <person name="Whitman W.B."/>
            <person name="Hugenholtz P."/>
            <person name="Klenk H.P."/>
        </authorList>
    </citation>
    <scope>NUCLEOTIDE SEQUENCE [LARGE SCALE GENOMIC DNA]</scope>
    <source>
        <strain evidence="2 3">DSM 13484</strain>
    </source>
</reference>
<gene>
    <name evidence="2" type="ORF">LX66_1063</name>
</gene>
<dbReference type="Proteomes" id="UP000316778">
    <property type="component" value="Unassembled WGS sequence"/>
</dbReference>
<dbReference type="OrthoDB" id="3521766at2"/>
<protein>
    <submittedName>
        <fullName evidence="2">Aspartyl protease</fullName>
    </submittedName>
</protein>